<reference evidence="1" key="1">
    <citation type="submission" date="2020-09" db="EMBL/GenBank/DDBJ databases">
        <title>Hoyosella lacisalsi sp. nov., a halotolerant actinobacterium isolated from soil of Lake Gudzhirganskoe.</title>
        <authorList>
            <person name="Yang Q."/>
            <person name="Guo P.Y."/>
            <person name="Liu S.W."/>
            <person name="Li F.N."/>
            <person name="Sun C.H."/>
        </authorList>
    </citation>
    <scope>NUCLEOTIDE SEQUENCE</scope>
    <source>
        <strain evidence="1">G463</strain>
    </source>
</reference>
<proteinExistence type="predicted"/>
<dbReference type="EMBL" id="JACYWE010000013">
    <property type="protein sequence ID" value="MBD8507882.1"/>
    <property type="molecule type" value="Genomic_DNA"/>
</dbReference>
<dbReference type="Proteomes" id="UP000642993">
    <property type="component" value="Unassembled WGS sequence"/>
</dbReference>
<gene>
    <name evidence="1" type="ORF">HT102_15440</name>
</gene>
<evidence type="ECO:0000313" key="2">
    <source>
        <dbReference type="Proteomes" id="UP000642993"/>
    </source>
</evidence>
<name>A0A927JF86_9ACTN</name>
<comment type="caution">
    <text evidence="1">The sequence shown here is derived from an EMBL/GenBank/DDBJ whole genome shotgun (WGS) entry which is preliminary data.</text>
</comment>
<sequence>MLNQILQHPAVAASSVPDLDDPLKVPFVLVPHPRIHPPSSTVPLLALGRHSGFVSADTADIDDFAPIATLQQPGTDVYAVVDVDRGDDTRNFTPDEATSRFAPEGRSPLTISEGVAYLLHFPRALRKNHCFQTAGSRRDDRRVPGIWISNRAPKVGFCWAGNRHTWLGIASGLDRIPS</sequence>
<evidence type="ECO:0000313" key="1">
    <source>
        <dbReference type="EMBL" id="MBD8507882.1"/>
    </source>
</evidence>
<dbReference type="InterPro" id="IPR043755">
    <property type="entry name" value="DUF5701"/>
</dbReference>
<organism evidence="1 2">
    <name type="scientific">Lolliginicoccus lacisalsi</name>
    <dbReference type="NCBI Taxonomy" id="2742202"/>
    <lineage>
        <taxon>Bacteria</taxon>
        <taxon>Bacillati</taxon>
        <taxon>Actinomycetota</taxon>
        <taxon>Actinomycetes</taxon>
        <taxon>Mycobacteriales</taxon>
        <taxon>Hoyosellaceae</taxon>
        <taxon>Lolliginicoccus</taxon>
    </lineage>
</organism>
<keyword evidence="2" id="KW-1185">Reference proteome</keyword>
<dbReference type="Pfam" id="PF18959">
    <property type="entry name" value="DUF5701"/>
    <property type="match status" value="1"/>
</dbReference>
<dbReference type="AlphaFoldDB" id="A0A927JF86"/>
<accession>A0A927JF86</accession>
<protein>
    <submittedName>
        <fullName evidence="1">Uncharacterized protein</fullName>
    </submittedName>
</protein>